<sequence length="383" mass="43842">MKHPFTWLVICVLTAYFSSILIQPSESTWFIDWNSREVFNETYLNYKREYEEGVEQQIPNDDLIQLTKKLSITYALANSQDSLDFVQRYLDFLNNQLEDAQNGLRTAESIYDLQAKQLYYEHLSRLGNSALYKDAQQYPLIEMMASLFLNRTSLVIYAAIGIFSFIAAKSSHRNKLLGNRQLTLVRFHISKCLSILFTGMISFAISIAPLLLYALVRNGLGRPDYPVVFRRGGEIIYSSALQVITSQLILIFLFSILVVACYELLLTISKEPTISLLIIFTLLCIPFYPKYFLTRDFQQSIIKWIPLTYLDSKSIVGALEIFPTTDVFKSGRISYFEVCLETLLWTFILILMTVIIALVNKAVIKSKLITQGCCQTKGASNED</sequence>
<keyword evidence="2" id="KW-0812">Transmembrane</keyword>
<name>A0A930H9E5_9FIRM</name>
<keyword evidence="1" id="KW-0175">Coiled coil</keyword>
<dbReference type="Proteomes" id="UP000722050">
    <property type="component" value="Unassembled WGS sequence"/>
</dbReference>
<dbReference type="EMBL" id="JABZQH010000131">
    <property type="protein sequence ID" value="MBF1352325.1"/>
    <property type="molecule type" value="Genomic_DNA"/>
</dbReference>
<evidence type="ECO:0000256" key="2">
    <source>
        <dbReference type="SAM" id="Phobius"/>
    </source>
</evidence>
<comment type="caution">
    <text evidence="3">The sequence shown here is derived from an EMBL/GenBank/DDBJ whole genome shotgun (WGS) entry which is preliminary data.</text>
</comment>
<feature type="transmembrane region" description="Helical" evidence="2">
    <location>
        <begin position="148"/>
        <end position="168"/>
    </location>
</feature>
<evidence type="ECO:0000313" key="3">
    <source>
        <dbReference type="EMBL" id="MBF1352325.1"/>
    </source>
</evidence>
<proteinExistence type="predicted"/>
<feature type="transmembrane region" description="Helical" evidence="2">
    <location>
        <begin position="235"/>
        <end position="262"/>
    </location>
</feature>
<accession>A0A930H9E5</accession>
<evidence type="ECO:0000313" key="4">
    <source>
        <dbReference type="Proteomes" id="UP000722050"/>
    </source>
</evidence>
<feature type="transmembrane region" description="Helical" evidence="2">
    <location>
        <begin position="274"/>
        <end position="293"/>
    </location>
</feature>
<organism evidence="3 4">
    <name type="scientific">Mogibacterium diversum</name>
    <dbReference type="NCBI Taxonomy" id="114527"/>
    <lineage>
        <taxon>Bacteria</taxon>
        <taxon>Bacillati</taxon>
        <taxon>Bacillota</taxon>
        <taxon>Clostridia</taxon>
        <taxon>Peptostreptococcales</taxon>
        <taxon>Anaerovoracaceae</taxon>
        <taxon>Mogibacterium</taxon>
    </lineage>
</organism>
<protein>
    <submittedName>
        <fullName evidence="3">Uncharacterized protein</fullName>
    </submittedName>
</protein>
<feature type="transmembrane region" description="Helical" evidence="2">
    <location>
        <begin position="342"/>
        <end position="359"/>
    </location>
</feature>
<keyword evidence="2" id="KW-0472">Membrane</keyword>
<feature type="transmembrane region" description="Helical" evidence="2">
    <location>
        <begin position="189"/>
        <end position="215"/>
    </location>
</feature>
<feature type="coiled-coil region" evidence="1">
    <location>
        <begin position="83"/>
        <end position="110"/>
    </location>
</feature>
<dbReference type="AlphaFoldDB" id="A0A930H9E5"/>
<gene>
    <name evidence="3" type="ORF">HXM71_04285</name>
</gene>
<evidence type="ECO:0000256" key="1">
    <source>
        <dbReference type="SAM" id="Coils"/>
    </source>
</evidence>
<keyword evidence="2" id="KW-1133">Transmembrane helix</keyword>
<reference evidence="3" key="1">
    <citation type="submission" date="2020-04" db="EMBL/GenBank/DDBJ databases">
        <title>Deep metagenomics examines the oral microbiome during advanced dental caries in children, revealing novel taxa and co-occurrences with host molecules.</title>
        <authorList>
            <person name="Baker J.L."/>
            <person name="Morton J.T."/>
            <person name="Dinis M."/>
            <person name="Alvarez R."/>
            <person name="Tran N.C."/>
            <person name="Knight R."/>
            <person name="Edlund A."/>
        </authorList>
    </citation>
    <scope>NUCLEOTIDE SEQUENCE</scope>
    <source>
        <strain evidence="3">JCVI_24_bin.8</strain>
    </source>
</reference>